<dbReference type="InterPro" id="IPR050789">
    <property type="entry name" value="Diverse_Enzym_Activities"/>
</dbReference>
<evidence type="ECO:0000313" key="3">
    <source>
        <dbReference type="EMBL" id="CUR58732.1"/>
    </source>
</evidence>
<gene>
    <name evidence="3" type="ORF">NOCA2540017</name>
</gene>
<dbReference type="Pfam" id="PF00144">
    <property type="entry name" value="Beta-lactamase"/>
    <property type="match status" value="1"/>
</dbReference>
<evidence type="ECO:0000259" key="2">
    <source>
        <dbReference type="Pfam" id="PF00144"/>
    </source>
</evidence>
<dbReference type="PANTHER" id="PTHR43283">
    <property type="entry name" value="BETA-LACTAMASE-RELATED"/>
    <property type="match status" value="1"/>
</dbReference>
<dbReference type="AlphaFoldDB" id="A0A2P2CCP3"/>
<dbReference type="PANTHER" id="PTHR43283:SF7">
    <property type="entry name" value="BETA-LACTAMASE-RELATED DOMAIN-CONTAINING PROTEIN"/>
    <property type="match status" value="1"/>
</dbReference>
<dbReference type="InterPro" id="IPR001466">
    <property type="entry name" value="Beta-lactam-related"/>
</dbReference>
<dbReference type="Gene3D" id="3.40.710.10">
    <property type="entry name" value="DD-peptidase/beta-lactamase superfamily"/>
    <property type="match status" value="1"/>
</dbReference>
<sequence>MTRAQSPGLGGLSFVNPQDPGGSGAGIGRTYAEIPAARPAVRATPLPRAVTTSLDDLVVEIDGAGRRQALADFVSSTASTSLVVLVGGEVFLEWYVDGVGGDDLLLGASVTKSALAGLVGQAVLDGAMTLDDPVIDHVPELAGSGYRSVTLRQVASMTSGIDWVEDHRDPESQASRLLGCFADGVGGSRDLLTGIAPHAAPGTRYAYCTADSQVLDWARERATGQRFTSALTELWTDLGCEHHAVVALDGPEESGGVAMAGGGLAATARDWARIGMLQVDGTISGVRLLGQDWVEESSRPAASFTAPGRLPSTLTTHAGFGLHWWPLDGSGRHVTADGSRGQFVYVDRETGTVVVKTSQWAYDEPTDRQCRDLSYLALPRIAQAAAAAMGTAKGTS</sequence>
<feature type="domain" description="Beta-lactamase-related" evidence="2">
    <location>
        <begin position="76"/>
        <end position="373"/>
    </location>
</feature>
<name>A0A2P2CCP3_9ZZZZ</name>
<organism evidence="3">
    <name type="scientific">metagenome</name>
    <dbReference type="NCBI Taxonomy" id="256318"/>
    <lineage>
        <taxon>unclassified sequences</taxon>
        <taxon>metagenomes</taxon>
    </lineage>
</organism>
<evidence type="ECO:0000256" key="1">
    <source>
        <dbReference type="SAM" id="MobiDB-lite"/>
    </source>
</evidence>
<proteinExistence type="predicted"/>
<reference evidence="3" key="1">
    <citation type="submission" date="2015-08" db="EMBL/GenBank/DDBJ databases">
        <authorList>
            <person name="Babu N.S."/>
            <person name="Beckwith C.J."/>
            <person name="Beseler K.G."/>
            <person name="Brison A."/>
            <person name="Carone J.V."/>
            <person name="Caskin T.P."/>
            <person name="Diamond M."/>
            <person name="Durham M.E."/>
            <person name="Foxe J.M."/>
            <person name="Go M."/>
            <person name="Henderson B.A."/>
            <person name="Jones I.B."/>
            <person name="McGettigan J.A."/>
            <person name="Micheletti S.J."/>
            <person name="Nasrallah M.E."/>
            <person name="Ortiz D."/>
            <person name="Piller C.R."/>
            <person name="Privatt S.R."/>
            <person name="Schneider S.L."/>
            <person name="Sharp S."/>
            <person name="Smith T.C."/>
            <person name="Stanton J.D."/>
            <person name="Ullery H.E."/>
            <person name="Wilson R.J."/>
            <person name="Serrano M.G."/>
            <person name="Buck G."/>
            <person name="Lee V."/>
            <person name="Wang Y."/>
            <person name="Carvalho R."/>
            <person name="Voegtly L."/>
            <person name="Shi R."/>
            <person name="Duckworth R."/>
            <person name="Johnson A."/>
            <person name="Loviza R."/>
            <person name="Walstead R."/>
            <person name="Shah Z."/>
            <person name="Kiflezghi M."/>
            <person name="Wade K."/>
            <person name="Ball S.L."/>
            <person name="Bradley K.W."/>
            <person name="Asai D.J."/>
            <person name="Bowman C.A."/>
            <person name="Russell D.A."/>
            <person name="Pope W.H."/>
            <person name="Jacobs-Sera D."/>
            <person name="Hendrix R.W."/>
            <person name="Hatfull G.F."/>
        </authorList>
    </citation>
    <scope>NUCLEOTIDE SEQUENCE</scope>
</reference>
<accession>A0A2P2CCP3</accession>
<dbReference type="InterPro" id="IPR012338">
    <property type="entry name" value="Beta-lactam/transpept-like"/>
</dbReference>
<dbReference type="EMBL" id="CZKA01000050">
    <property type="protein sequence ID" value="CUR58732.1"/>
    <property type="molecule type" value="Genomic_DNA"/>
</dbReference>
<feature type="region of interest" description="Disordered" evidence="1">
    <location>
        <begin position="1"/>
        <end position="20"/>
    </location>
</feature>
<dbReference type="SUPFAM" id="SSF56601">
    <property type="entry name" value="beta-lactamase/transpeptidase-like"/>
    <property type="match status" value="1"/>
</dbReference>
<protein>
    <submittedName>
        <fullName evidence="3">Putative Beta-lactamase</fullName>
    </submittedName>
</protein>